<protein>
    <recommendedName>
        <fullName evidence="2">YprB ribonuclease H-like domain-containing protein</fullName>
    </recommendedName>
</protein>
<feature type="compositionally biased region" description="Basic and acidic residues" evidence="1">
    <location>
        <begin position="506"/>
        <end position="518"/>
    </location>
</feature>
<dbReference type="InterPro" id="IPR036397">
    <property type="entry name" value="RNaseH_sf"/>
</dbReference>
<feature type="region of interest" description="Disordered" evidence="1">
    <location>
        <begin position="125"/>
        <end position="166"/>
    </location>
</feature>
<gene>
    <name evidence="3" type="ORF">GNP93_02830</name>
</gene>
<dbReference type="RefSeq" id="WP_155613962.1">
    <property type="nucleotide sequence ID" value="NZ_JBDLZV010000001.1"/>
</dbReference>
<accession>A0A7X2Z790</accession>
<dbReference type="GO" id="GO:0003676">
    <property type="term" value="F:nucleic acid binding"/>
    <property type="evidence" value="ECO:0007669"/>
    <property type="project" value="InterPro"/>
</dbReference>
<feature type="region of interest" description="Disordered" evidence="1">
    <location>
        <begin position="486"/>
        <end position="557"/>
    </location>
</feature>
<evidence type="ECO:0000313" key="4">
    <source>
        <dbReference type="Proteomes" id="UP000450917"/>
    </source>
</evidence>
<evidence type="ECO:0000256" key="1">
    <source>
        <dbReference type="SAM" id="MobiDB-lite"/>
    </source>
</evidence>
<feature type="region of interest" description="Disordered" evidence="1">
    <location>
        <begin position="1"/>
        <end position="72"/>
    </location>
</feature>
<keyword evidence="4" id="KW-1185">Reference proteome</keyword>
<proteinExistence type="predicted"/>
<evidence type="ECO:0000259" key="2">
    <source>
        <dbReference type="Pfam" id="PF13482"/>
    </source>
</evidence>
<reference evidence="3 4" key="1">
    <citation type="submission" date="2019-11" db="EMBL/GenBank/DDBJ databases">
        <title>Draft genome sequences of five Paenibacillus species of dairy origin.</title>
        <authorList>
            <person name="Olajide A.M."/>
            <person name="Chen S."/>
            <person name="Lapointe G."/>
        </authorList>
    </citation>
    <scope>NUCLEOTIDE SEQUENCE [LARGE SCALE GENOMIC DNA]</scope>
    <source>
        <strain evidence="3 4">2CS3</strain>
    </source>
</reference>
<feature type="compositionally biased region" description="Low complexity" evidence="1">
    <location>
        <begin position="519"/>
        <end position="530"/>
    </location>
</feature>
<sequence>MSSLRERLLRHKKPSAGSGELSPGTTAEGGQVLAARDGERGSLWNEAAGGAESGRDEAEREANRPQAEPESAETLAWRELGAELQPGEWGDFVMRRVHFGLDHEHGLHALGELRERAERLQHLLATGKRPGTKGRRGAQPAVQPPDDTPGSESAGVVPNEPEQPPSTAVERLLFIDTETTGLGQGAGNVPFMIGIGYMEADRFTVEQMLIRHPGEEASMLAYLQTKIAERPVLISYNGKSFDWPIVRNRFILNRIPLPAEPEGHLDFLYPSRSLWKRTLPSVRLGQVETSRLGVFRSDDVPGSMAPVLYFKYLAERNPEVLSGVFRHNEWDVLTLAGLAIHLARLLGYESDGDDVQAFGREEWFRYGKWLEKCGIYDAAMVTMEALAHDLTEHDTEAEPERAELDSCVLPLAQYFKKYGRYEEALALWNLYIRRMGRERTAALEPFIELSMYYEHKDKQLELALQYAREAEDVLWRRDALKRSVAKAGQRRRSAETTDEPSPEAADLMKRIERLERKAASALSGAAKSAACRPEGQSGKSPKKRTGTAQLDLLSDFS</sequence>
<evidence type="ECO:0000313" key="3">
    <source>
        <dbReference type="EMBL" id="MUG69606.1"/>
    </source>
</evidence>
<dbReference type="Pfam" id="PF13482">
    <property type="entry name" value="RNase_H_2"/>
    <property type="match status" value="1"/>
</dbReference>
<dbReference type="InterPro" id="IPR038720">
    <property type="entry name" value="YprB_RNase_H-like_dom"/>
</dbReference>
<dbReference type="Gene3D" id="3.30.420.10">
    <property type="entry name" value="Ribonuclease H-like superfamily/Ribonuclease H"/>
    <property type="match status" value="1"/>
</dbReference>
<name>A0A7X2Z790_9BACL</name>
<comment type="caution">
    <text evidence="3">The sequence shown here is derived from an EMBL/GenBank/DDBJ whole genome shotgun (WGS) entry which is preliminary data.</text>
</comment>
<dbReference type="PANTHER" id="PTHR38462">
    <property type="entry name" value="EXONUCLEASE-LIKE PROTEIN"/>
    <property type="match status" value="1"/>
</dbReference>
<feature type="compositionally biased region" description="Basic and acidic residues" evidence="1">
    <location>
        <begin position="53"/>
        <end position="63"/>
    </location>
</feature>
<dbReference type="InterPro" id="IPR012337">
    <property type="entry name" value="RNaseH-like_sf"/>
</dbReference>
<dbReference type="AlphaFoldDB" id="A0A7X2Z790"/>
<feature type="domain" description="YprB ribonuclease H-like" evidence="2">
    <location>
        <begin position="173"/>
        <end position="342"/>
    </location>
</feature>
<dbReference type="Proteomes" id="UP000450917">
    <property type="component" value="Unassembled WGS sequence"/>
</dbReference>
<dbReference type="EMBL" id="WNZX01000002">
    <property type="protein sequence ID" value="MUG69606.1"/>
    <property type="molecule type" value="Genomic_DNA"/>
</dbReference>
<dbReference type="SUPFAM" id="SSF53098">
    <property type="entry name" value="Ribonuclease H-like"/>
    <property type="match status" value="1"/>
</dbReference>
<organism evidence="3 4">
    <name type="scientific">Paenibacillus validus</name>
    <dbReference type="NCBI Taxonomy" id="44253"/>
    <lineage>
        <taxon>Bacteria</taxon>
        <taxon>Bacillati</taxon>
        <taxon>Bacillota</taxon>
        <taxon>Bacilli</taxon>
        <taxon>Bacillales</taxon>
        <taxon>Paenibacillaceae</taxon>
        <taxon>Paenibacillus</taxon>
    </lineage>
</organism>
<dbReference type="PANTHER" id="PTHR38462:SF1">
    <property type="entry name" value="YPRB RIBONUCLEASE H-LIKE DOMAIN-CONTAINING PROTEIN"/>
    <property type="match status" value="1"/>
</dbReference>